<dbReference type="Proteomes" id="UP000250235">
    <property type="component" value="Unassembled WGS sequence"/>
</dbReference>
<protein>
    <submittedName>
        <fullName evidence="2">Uncharacterized protein</fullName>
    </submittedName>
</protein>
<keyword evidence="3" id="KW-1185">Reference proteome</keyword>
<accession>A0A2Z6ZVR7</accession>
<name>A0A2Z6ZVR7_9LAMI</name>
<gene>
    <name evidence="2" type="ORF">F511_45735</name>
</gene>
<organism evidence="2 3">
    <name type="scientific">Dorcoceras hygrometricum</name>
    <dbReference type="NCBI Taxonomy" id="472368"/>
    <lineage>
        <taxon>Eukaryota</taxon>
        <taxon>Viridiplantae</taxon>
        <taxon>Streptophyta</taxon>
        <taxon>Embryophyta</taxon>
        <taxon>Tracheophyta</taxon>
        <taxon>Spermatophyta</taxon>
        <taxon>Magnoliopsida</taxon>
        <taxon>eudicotyledons</taxon>
        <taxon>Gunneridae</taxon>
        <taxon>Pentapetalae</taxon>
        <taxon>asterids</taxon>
        <taxon>lamiids</taxon>
        <taxon>Lamiales</taxon>
        <taxon>Gesneriaceae</taxon>
        <taxon>Didymocarpoideae</taxon>
        <taxon>Trichosporeae</taxon>
        <taxon>Loxocarpinae</taxon>
        <taxon>Dorcoceras</taxon>
    </lineage>
</organism>
<proteinExistence type="predicted"/>
<feature type="region of interest" description="Disordered" evidence="1">
    <location>
        <begin position="25"/>
        <end position="64"/>
    </location>
</feature>
<dbReference type="AlphaFoldDB" id="A0A2Z6ZVR7"/>
<sequence>MESAAGLAMETSKVKSVAIQEAKKNRELVLERERSADEERSAGAPSVDDISSDVITIQQKATSR</sequence>
<evidence type="ECO:0000313" key="3">
    <source>
        <dbReference type="Proteomes" id="UP000250235"/>
    </source>
</evidence>
<reference evidence="2 3" key="1">
    <citation type="journal article" date="2015" name="Proc. Natl. Acad. Sci. U.S.A.">
        <title>The resurrection genome of Boea hygrometrica: A blueprint for survival of dehydration.</title>
        <authorList>
            <person name="Xiao L."/>
            <person name="Yang G."/>
            <person name="Zhang L."/>
            <person name="Yang X."/>
            <person name="Zhao S."/>
            <person name="Ji Z."/>
            <person name="Zhou Q."/>
            <person name="Hu M."/>
            <person name="Wang Y."/>
            <person name="Chen M."/>
            <person name="Xu Y."/>
            <person name="Jin H."/>
            <person name="Xiao X."/>
            <person name="Hu G."/>
            <person name="Bao F."/>
            <person name="Hu Y."/>
            <person name="Wan P."/>
            <person name="Li L."/>
            <person name="Deng X."/>
            <person name="Kuang T."/>
            <person name="Xiang C."/>
            <person name="Zhu J.K."/>
            <person name="Oliver M.J."/>
            <person name="He Y."/>
        </authorList>
    </citation>
    <scope>NUCLEOTIDE SEQUENCE [LARGE SCALE GENOMIC DNA]</scope>
    <source>
        <strain evidence="3">cv. XS01</strain>
    </source>
</reference>
<dbReference type="EMBL" id="KV060551">
    <property type="protein sequence ID" value="KZV06782.1"/>
    <property type="molecule type" value="Genomic_DNA"/>
</dbReference>
<feature type="compositionally biased region" description="Polar residues" evidence="1">
    <location>
        <begin position="53"/>
        <end position="64"/>
    </location>
</feature>
<evidence type="ECO:0000256" key="1">
    <source>
        <dbReference type="SAM" id="MobiDB-lite"/>
    </source>
</evidence>
<feature type="compositionally biased region" description="Basic and acidic residues" evidence="1">
    <location>
        <begin position="25"/>
        <end position="41"/>
    </location>
</feature>
<evidence type="ECO:0000313" key="2">
    <source>
        <dbReference type="EMBL" id="KZV06782.1"/>
    </source>
</evidence>